<dbReference type="EMBL" id="MU167303">
    <property type="protein sequence ID" value="KAG0144077.1"/>
    <property type="molecule type" value="Genomic_DNA"/>
</dbReference>
<reference evidence="3" key="1">
    <citation type="submission" date="2013-11" db="EMBL/GenBank/DDBJ databases">
        <title>Genome sequence of the fusiform rust pathogen reveals effectors for host alternation and coevolution with pine.</title>
        <authorList>
            <consortium name="DOE Joint Genome Institute"/>
            <person name="Smith K."/>
            <person name="Pendleton A."/>
            <person name="Kubisiak T."/>
            <person name="Anderson C."/>
            <person name="Salamov A."/>
            <person name="Aerts A."/>
            <person name="Riley R."/>
            <person name="Clum A."/>
            <person name="Lindquist E."/>
            <person name="Ence D."/>
            <person name="Campbell M."/>
            <person name="Kronenberg Z."/>
            <person name="Feau N."/>
            <person name="Dhillon B."/>
            <person name="Hamelin R."/>
            <person name="Burleigh J."/>
            <person name="Smith J."/>
            <person name="Yandell M."/>
            <person name="Nelson C."/>
            <person name="Grigoriev I."/>
            <person name="Davis J."/>
        </authorList>
    </citation>
    <scope>NUCLEOTIDE SEQUENCE</scope>
    <source>
        <strain evidence="3">G11</strain>
    </source>
</reference>
<feature type="transmembrane region" description="Helical" evidence="2">
    <location>
        <begin position="234"/>
        <end position="255"/>
    </location>
</feature>
<evidence type="ECO:0000313" key="4">
    <source>
        <dbReference type="Proteomes" id="UP000886653"/>
    </source>
</evidence>
<evidence type="ECO:0000313" key="3">
    <source>
        <dbReference type="EMBL" id="KAG0144077.1"/>
    </source>
</evidence>
<name>A0A9P6NH37_9BASI</name>
<proteinExistence type="predicted"/>
<organism evidence="3 4">
    <name type="scientific">Cronartium quercuum f. sp. fusiforme G11</name>
    <dbReference type="NCBI Taxonomy" id="708437"/>
    <lineage>
        <taxon>Eukaryota</taxon>
        <taxon>Fungi</taxon>
        <taxon>Dikarya</taxon>
        <taxon>Basidiomycota</taxon>
        <taxon>Pucciniomycotina</taxon>
        <taxon>Pucciniomycetes</taxon>
        <taxon>Pucciniales</taxon>
        <taxon>Coleosporiaceae</taxon>
        <taxon>Cronartium</taxon>
    </lineage>
</organism>
<dbReference type="OrthoDB" id="4062651at2759"/>
<sequence length="263" mass="29929">MNTLNIEPVDLKRVSSVNSNQKYHLIPNDHRLDIHPSPSSSPPPPPSPPSTSTHLQSKTPSSNESSSSISHSSFHLKPIHHNPHLSPDLINYHLDMRPPPPPPPPKKRDRITTDQSTTHHSNLNINTKRPNKKEKPAPVTMVYRGIPENDDLILNPNPNLLSTSMIAIAPQTAINRANTNQQPPLTIAPSYSLSHATEASLMRKKHHRLLELCHERHLILNNHDLTKREMVQTLLSWVCHSFLIFFFFFFIKTIFSSKSIQYW</sequence>
<feature type="compositionally biased region" description="Pro residues" evidence="1">
    <location>
        <begin position="39"/>
        <end position="49"/>
    </location>
</feature>
<dbReference type="AlphaFoldDB" id="A0A9P6NH37"/>
<evidence type="ECO:0000256" key="1">
    <source>
        <dbReference type="SAM" id="MobiDB-lite"/>
    </source>
</evidence>
<dbReference type="Proteomes" id="UP000886653">
    <property type="component" value="Unassembled WGS sequence"/>
</dbReference>
<feature type="region of interest" description="Disordered" evidence="1">
    <location>
        <begin position="29"/>
        <end position="136"/>
    </location>
</feature>
<keyword evidence="2" id="KW-0472">Membrane</keyword>
<keyword evidence="2" id="KW-1133">Transmembrane helix</keyword>
<protein>
    <submittedName>
        <fullName evidence="3">Uncharacterized protein</fullName>
    </submittedName>
</protein>
<evidence type="ECO:0000256" key="2">
    <source>
        <dbReference type="SAM" id="Phobius"/>
    </source>
</evidence>
<accession>A0A9P6NH37</accession>
<keyword evidence="2" id="KW-0812">Transmembrane</keyword>
<comment type="caution">
    <text evidence="3">The sequence shown here is derived from an EMBL/GenBank/DDBJ whole genome shotgun (WGS) entry which is preliminary data.</text>
</comment>
<feature type="compositionally biased region" description="Polar residues" evidence="1">
    <location>
        <begin position="113"/>
        <end position="128"/>
    </location>
</feature>
<keyword evidence="4" id="KW-1185">Reference proteome</keyword>
<gene>
    <name evidence="3" type="ORF">CROQUDRAFT_644385</name>
</gene>
<feature type="compositionally biased region" description="Low complexity" evidence="1">
    <location>
        <begin position="50"/>
        <end position="73"/>
    </location>
</feature>